<dbReference type="SMART" id="SM00388">
    <property type="entry name" value="HisKA"/>
    <property type="match status" value="1"/>
</dbReference>
<keyword evidence="7" id="KW-1133">Transmembrane helix</keyword>
<name>A0A420DFQ2_9FLAO</name>
<dbReference type="InterPro" id="IPR003594">
    <property type="entry name" value="HATPase_dom"/>
</dbReference>
<evidence type="ECO:0000256" key="3">
    <source>
        <dbReference type="ARBA" id="ARBA00022553"/>
    </source>
</evidence>
<gene>
    <name evidence="9" type="ORF">BXY80_2365</name>
</gene>
<evidence type="ECO:0000256" key="7">
    <source>
        <dbReference type="SAM" id="Phobius"/>
    </source>
</evidence>
<dbReference type="InterPro" id="IPR036097">
    <property type="entry name" value="HisK_dim/P_sf"/>
</dbReference>
<dbReference type="InterPro" id="IPR003661">
    <property type="entry name" value="HisK_dim/P_dom"/>
</dbReference>
<sequence>MNDKRYQWILYTIVFVIASTIAIQVFWNYKNYQTNKQQVFNDIQWSLDNAVETYYTEISKENFLAIVNSTHTEDNIGFNFSHVAWDTLLNPFNHDSLKLTHKPEQKISITSIDISTDDASEFDSINSVLFNEVFDKNDELLNKKLGSKKSIKSKRFTQLSKNKKNGLTFDKDSLTVTTNKVFWGKKASDSLKLIKGLSTVFIAMQQDSLDYKKLDSIVVTELNNKGVLNDFYVSHYKNGDLIYSSKKENQPQFHLKREAKATYLKSDERISLSFKDPVTETFKRSLLGISLSTLLILTVISCLFYLLKIITRQKQLSEVKNDLISNITHEFKTPIATIGVALESIKDFNIIDDKEKTKRYLDMSNNQLSKLNLMVEKLLETATLDSDNLKLQKQDCNISDLLNLIIEKHNIQANNKSIKYNPPQNTVIAHVDEFHFENAANNIIDNAIKYGGNEITVSLEQNPFAFTVSISDNGNNITKANKDKIFEKFYRIPKGNTHDIKGFGIGLYYTKTIVEKHEGNIYLDLSNNLTTFKITLPNG</sequence>
<dbReference type="PANTHER" id="PTHR45453:SF1">
    <property type="entry name" value="PHOSPHATE REGULON SENSOR PROTEIN PHOR"/>
    <property type="match status" value="1"/>
</dbReference>
<dbReference type="Pfam" id="PF02518">
    <property type="entry name" value="HATPase_c"/>
    <property type="match status" value="1"/>
</dbReference>
<evidence type="ECO:0000256" key="2">
    <source>
        <dbReference type="ARBA" id="ARBA00012438"/>
    </source>
</evidence>
<dbReference type="GO" id="GO:0004721">
    <property type="term" value="F:phosphoprotein phosphatase activity"/>
    <property type="evidence" value="ECO:0007669"/>
    <property type="project" value="TreeGrafter"/>
</dbReference>
<dbReference type="EC" id="2.7.13.3" evidence="2"/>
<feature type="transmembrane region" description="Helical" evidence="7">
    <location>
        <begin position="6"/>
        <end position="27"/>
    </location>
</feature>
<evidence type="ECO:0000256" key="5">
    <source>
        <dbReference type="ARBA" id="ARBA00022777"/>
    </source>
</evidence>
<dbReference type="InterPro" id="IPR036890">
    <property type="entry name" value="HATPase_C_sf"/>
</dbReference>
<evidence type="ECO:0000259" key="8">
    <source>
        <dbReference type="PROSITE" id="PS50109"/>
    </source>
</evidence>
<dbReference type="PROSITE" id="PS50109">
    <property type="entry name" value="HIS_KIN"/>
    <property type="match status" value="1"/>
</dbReference>
<dbReference type="SUPFAM" id="SSF47384">
    <property type="entry name" value="Homodimeric domain of signal transducing histidine kinase"/>
    <property type="match status" value="1"/>
</dbReference>
<dbReference type="Gene3D" id="1.10.287.130">
    <property type="match status" value="1"/>
</dbReference>
<accession>A0A420DFQ2</accession>
<proteinExistence type="predicted"/>
<dbReference type="GO" id="GO:0000155">
    <property type="term" value="F:phosphorelay sensor kinase activity"/>
    <property type="evidence" value="ECO:0007669"/>
    <property type="project" value="InterPro"/>
</dbReference>
<dbReference type="CDD" id="cd00075">
    <property type="entry name" value="HATPase"/>
    <property type="match status" value="1"/>
</dbReference>
<evidence type="ECO:0000256" key="6">
    <source>
        <dbReference type="ARBA" id="ARBA00023012"/>
    </source>
</evidence>
<dbReference type="OrthoDB" id="1933776at2"/>
<dbReference type="Gene3D" id="3.30.565.10">
    <property type="entry name" value="Histidine kinase-like ATPase, C-terminal domain"/>
    <property type="match status" value="1"/>
</dbReference>
<evidence type="ECO:0000256" key="1">
    <source>
        <dbReference type="ARBA" id="ARBA00000085"/>
    </source>
</evidence>
<dbReference type="AlphaFoldDB" id="A0A420DFQ2"/>
<dbReference type="InterPro" id="IPR004358">
    <property type="entry name" value="Sig_transdc_His_kin-like_C"/>
</dbReference>
<keyword evidence="4" id="KW-0808">Transferase</keyword>
<keyword evidence="6" id="KW-0902">Two-component regulatory system</keyword>
<dbReference type="RefSeq" id="WP_120202150.1">
    <property type="nucleotide sequence ID" value="NZ_RAQJ01000005.1"/>
</dbReference>
<dbReference type="PRINTS" id="PR00344">
    <property type="entry name" value="BCTRLSENSOR"/>
</dbReference>
<dbReference type="EMBL" id="RAQJ01000005">
    <property type="protein sequence ID" value="RKE91936.1"/>
    <property type="molecule type" value="Genomic_DNA"/>
</dbReference>
<keyword evidence="5 9" id="KW-0418">Kinase</keyword>
<dbReference type="CDD" id="cd00082">
    <property type="entry name" value="HisKA"/>
    <property type="match status" value="1"/>
</dbReference>
<dbReference type="InterPro" id="IPR005467">
    <property type="entry name" value="His_kinase_dom"/>
</dbReference>
<dbReference type="Proteomes" id="UP000284892">
    <property type="component" value="Unassembled WGS sequence"/>
</dbReference>
<evidence type="ECO:0000313" key="9">
    <source>
        <dbReference type="EMBL" id="RKE91936.1"/>
    </source>
</evidence>
<evidence type="ECO:0000256" key="4">
    <source>
        <dbReference type="ARBA" id="ARBA00022679"/>
    </source>
</evidence>
<dbReference type="InterPro" id="IPR050351">
    <property type="entry name" value="BphY/WalK/GraS-like"/>
</dbReference>
<feature type="transmembrane region" description="Helical" evidence="7">
    <location>
        <begin position="285"/>
        <end position="307"/>
    </location>
</feature>
<keyword evidence="7" id="KW-0472">Membrane</keyword>
<evidence type="ECO:0000313" key="10">
    <source>
        <dbReference type="Proteomes" id="UP000284892"/>
    </source>
</evidence>
<keyword evidence="10" id="KW-1185">Reference proteome</keyword>
<dbReference type="SMART" id="SM00387">
    <property type="entry name" value="HATPase_c"/>
    <property type="match status" value="1"/>
</dbReference>
<dbReference type="GO" id="GO:0016036">
    <property type="term" value="P:cellular response to phosphate starvation"/>
    <property type="evidence" value="ECO:0007669"/>
    <property type="project" value="TreeGrafter"/>
</dbReference>
<feature type="domain" description="Histidine kinase" evidence="8">
    <location>
        <begin position="326"/>
        <end position="539"/>
    </location>
</feature>
<dbReference type="SUPFAM" id="SSF55874">
    <property type="entry name" value="ATPase domain of HSP90 chaperone/DNA topoisomerase II/histidine kinase"/>
    <property type="match status" value="1"/>
</dbReference>
<comment type="catalytic activity">
    <reaction evidence="1">
        <text>ATP + protein L-histidine = ADP + protein N-phospho-L-histidine.</text>
        <dbReference type="EC" id="2.7.13.3"/>
    </reaction>
</comment>
<comment type="caution">
    <text evidence="9">The sequence shown here is derived from an EMBL/GenBank/DDBJ whole genome shotgun (WGS) entry which is preliminary data.</text>
</comment>
<dbReference type="PANTHER" id="PTHR45453">
    <property type="entry name" value="PHOSPHATE REGULON SENSOR PROTEIN PHOR"/>
    <property type="match status" value="1"/>
</dbReference>
<dbReference type="GO" id="GO:0005886">
    <property type="term" value="C:plasma membrane"/>
    <property type="evidence" value="ECO:0007669"/>
    <property type="project" value="TreeGrafter"/>
</dbReference>
<reference evidence="9 10" key="1">
    <citation type="submission" date="2018-09" db="EMBL/GenBank/DDBJ databases">
        <title>Genomic Encyclopedia of Archaeal and Bacterial Type Strains, Phase II (KMG-II): from individual species to whole genera.</title>
        <authorList>
            <person name="Goeker M."/>
        </authorList>
    </citation>
    <scope>NUCLEOTIDE SEQUENCE [LARGE SCALE GENOMIC DNA]</scope>
    <source>
        <strain evidence="9 10">DSM 26283</strain>
    </source>
</reference>
<dbReference type="Pfam" id="PF00512">
    <property type="entry name" value="HisKA"/>
    <property type="match status" value="1"/>
</dbReference>
<protein>
    <recommendedName>
        <fullName evidence="2">histidine kinase</fullName>
        <ecNumber evidence="2">2.7.13.3</ecNumber>
    </recommendedName>
</protein>
<organism evidence="9 10">
    <name type="scientific">Ichthyenterobacterium magnum</name>
    <dbReference type="NCBI Taxonomy" id="1230530"/>
    <lineage>
        <taxon>Bacteria</taxon>
        <taxon>Pseudomonadati</taxon>
        <taxon>Bacteroidota</taxon>
        <taxon>Flavobacteriia</taxon>
        <taxon>Flavobacteriales</taxon>
        <taxon>Flavobacteriaceae</taxon>
        <taxon>Ichthyenterobacterium</taxon>
    </lineage>
</organism>
<keyword evidence="7" id="KW-0812">Transmembrane</keyword>
<keyword evidence="3" id="KW-0597">Phosphoprotein</keyword>